<reference evidence="1 2" key="1">
    <citation type="journal article" date="2019" name="ISME J.">
        <title>Genome analyses of uncultured TG2/ZB3 bacteria in 'Margulisbacteria' specifically attached to ectosymbiotic spirochetes of protists in the termite gut.</title>
        <authorList>
            <person name="Utami Y.D."/>
            <person name="Kuwahara H."/>
            <person name="Igai K."/>
            <person name="Murakami T."/>
            <person name="Sugaya K."/>
            <person name="Morikawa T."/>
            <person name="Nagura Y."/>
            <person name="Yuki M."/>
            <person name="Deevong P."/>
            <person name="Inoue T."/>
            <person name="Kihara K."/>
            <person name="Lo N."/>
            <person name="Yamada A."/>
            <person name="Ohkuma M."/>
            <person name="Hongoh Y."/>
        </authorList>
    </citation>
    <scope>NUCLEOTIDE SEQUENCE [LARGE SCALE GENOMIC DNA]</scope>
    <source>
        <strain evidence="1">NkOx7-02</strain>
    </source>
</reference>
<gene>
    <name evidence="1" type="ORF">NO2_0702</name>
</gene>
<evidence type="ECO:0000313" key="1">
    <source>
        <dbReference type="EMBL" id="GBR76094.1"/>
    </source>
</evidence>
<evidence type="ECO:0000313" key="2">
    <source>
        <dbReference type="Proteomes" id="UP000275925"/>
    </source>
</evidence>
<name>A0A388THC1_9BACT</name>
<dbReference type="AlphaFoldDB" id="A0A388THC1"/>
<keyword evidence="2" id="KW-1185">Reference proteome</keyword>
<accession>A0A388THC1</accession>
<protein>
    <submittedName>
        <fullName evidence="1">Uncharacterized protein</fullName>
    </submittedName>
</protein>
<sequence length="67" mass="7442">MAGADSRKGGAVMTEEQKIIETLFANAEKIRHGDVSLILKIHEGHITGVTHSVYEVTKERSNHDKTR</sequence>
<organism evidence="1 2">
    <name type="scientific">Candidatus Termititenax persephonae</name>
    <dbReference type="NCBI Taxonomy" id="2218525"/>
    <lineage>
        <taxon>Bacteria</taxon>
        <taxon>Bacillati</taxon>
        <taxon>Candidatus Margulisiibacteriota</taxon>
        <taxon>Candidatus Termititenacia</taxon>
        <taxon>Candidatus Termititenacales</taxon>
        <taxon>Candidatus Termititenacaceae</taxon>
        <taxon>Candidatus Termititenax</taxon>
    </lineage>
</organism>
<dbReference type="EMBL" id="BGZO01000015">
    <property type="protein sequence ID" value="GBR76094.1"/>
    <property type="molecule type" value="Genomic_DNA"/>
</dbReference>
<dbReference type="Proteomes" id="UP000275925">
    <property type="component" value="Unassembled WGS sequence"/>
</dbReference>
<proteinExistence type="predicted"/>
<comment type="caution">
    <text evidence="1">The sequence shown here is derived from an EMBL/GenBank/DDBJ whole genome shotgun (WGS) entry which is preliminary data.</text>
</comment>